<feature type="compositionally biased region" description="Polar residues" evidence="1">
    <location>
        <begin position="51"/>
        <end position="69"/>
    </location>
</feature>
<dbReference type="Gene3D" id="3.20.20.80">
    <property type="entry name" value="Glycosidases"/>
    <property type="match status" value="1"/>
</dbReference>
<organism evidence="3 4">
    <name type="scientific">Paenibacillus phyllosphaerae</name>
    <dbReference type="NCBI Taxonomy" id="274593"/>
    <lineage>
        <taxon>Bacteria</taxon>
        <taxon>Bacillati</taxon>
        <taxon>Bacillota</taxon>
        <taxon>Bacilli</taxon>
        <taxon>Bacillales</taxon>
        <taxon>Paenibacillaceae</taxon>
        <taxon>Paenibacillus</taxon>
    </lineage>
</organism>
<reference evidence="3 4" key="1">
    <citation type="submission" date="2020-08" db="EMBL/GenBank/DDBJ databases">
        <title>Genomic Encyclopedia of Type Strains, Phase III (KMG-III): the genomes of soil and plant-associated and newly described type strains.</title>
        <authorList>
            <person name="Whitman W."/>
        </authorList>
    </citation>
    <scope>NUCLEOTIDE SEQUENCE [LARGE SCALE GENOMIC DNA]</scope>
    <source>
        <strain evidence="3 4">CECT 5862</strain>
    </source>
</reference>
<dbReference type="InterPro" id="IPR025275">
    <property type="entry name" value="DUF4015"/>
</dbReference>
<dbReference type="InterPro" id="IPR017853">
    <property type="entry name" value="GH"/>
</dbReference>
<feature type="region of interest" description="Disordered" evidence="1">
    <location>
        <begin position="41"/>
        <end position="81"/>
    </location>
</feature>
<evidence type="ECO:0000313" key="3">
    <source>
        <dbReference type="EMBL" id="MBB3108229.1"/>
    </source>
</evidence>
<comment type="caution">
    <text evidence="3">The sequence shown here is derived from an EMBL/GenBank/DDBJ whole genome shotgun (WGS) entry which is preliminary data.</text>
</comment>
<dbReference type="AlphaFoldDB" id="A0A7W5AT17"/>
<keyword evidence="4" id="KW-1185">Reference proteome</keyword>
<evidence type="ECO:0000313" key="4">
    <source>
        <dbReference type="Proteomes" id="UP000570361"/>
    </source>
</evidence>
<protein>
    <recommendedName>
        <fullName evidence="2">DUF4015 domain-containing protein</fullName>
    </recommendedName>
</protein>
<accession>A0A7W5AT17</accession>
<sequence length="405" mass="44647">METIFMTLLLLYQLLGGDGSGAQTASVQKLVQTAYASATTGTEVAGPGGQDANTSETTSPSQPSKTGNFIKQDPQPDAPPVKGVYVTAHSAGGSRMETLLQLLDDTDLNAMVIDVKDDYGYITYPTQNPELLKFGKPQKYIRDMDALMSKLEAHDVYPIARVVVFKDTVLAGSYPELSFTKQDGTVWQNGKKDSFVNPYMKEVWDYNIAVAKEAVKLGFKEIQFDYVRFPEGFEKKAADLRFHQTGESRVDTVAGFVKYAKEQLEPLGVRVSVDIFGYAASVPAAEGIGQDFVKISKQVDVISPMIYPSHYSTGWFGVKEPDMSPYATIKGAIADTHKKLDPIGSFKPVIRPWIQDFTASWLGKGHYIKYGKPQVEAQIKALHDSGVDEYLLWNAGNKYTPGVIY</sequence>
<evidence type="ECO:0000259" key="2">
    <source>
        <dbReference type="Pfam" id="PF13200"/>
    </source>
</evidence>
<dbReference type="EMBL" id="JACHXK010000001">
    <property type="protein sequence ID" value="MBB3108229.1"/>
    <property type="molecule type" value="Genomic_DNA"/>
</dbReference>
<dbReference type="SUPFAM" id="SSF51445">
    <property type="entry name" value="(Trans)glycosidases"/>
    <property type="match status" value="1"/>
</dbReference>
<proteinExistence type="predicted"/>
<dbReference type="RefSeq" id="WP_183596091.1">
    <property type="nucleotide sequence ID" value="NZ_JACHXK010000001.1"/>
</dbReference>
<feature type="domain" description="DUF4015" evidence="2">
    <location>
        <begin position="83"/>
        <end position="399"/>
    </location>
</feature>
<gene>
    <name evidence="3" type="ORF">FHS18_000257</name>
</gene>
<dbReference type="Pfam" id="PF13200">
    <property type="entry name" value="DUF4015"/>
    <property type="match status" value="1"/>
</dbReference>
<evidence type="ECO:0000256" key="1">
    <source>
        <dbReference type="SAM" id="MobiDB-lite"/>
    </source>
</evidence>
<dbReference type="Proteomes" id="UP000570361">
    <property type="component" value="Unassembled WGS sequence"/>
</dbReference>
<name>A0A7W5AT17_9BACL</name>